<dbReference type="AlphaFoldDB" id="A0A080LYY5"/>
<organism evidence="1 2">
    <name type="scientific">Candidatus Accumulibacter phosphatis</name>
    <dbReference type="NCBI Taxonomy" id="327160"/>
    <lineage>
        <taxon>Bacteria</taxon>
        <taxon>Pseudomonadati</taxon>
        <taxon>Pseudomonadota</taxon>
        <taxon>Betaproteobacteria</taxon>
        <taxon>Candidatus Accumulibacter</taxon>
    </lineage>
</organism>
<dbReference type="InterPro" id="IPR010147">
    <property type="entry name" value="CRISPR-assoc_prot_CasD"/>
</dbReference>
<dbReference type="EMBL" id="JDVG02000112">
    <property type="protein sequence ID" value="KFB74063.1"/>
    <property type="molecule type" value="Genomic_DNA"/>
</dbReference>
<reference evidence="1 2" key="1">
    <citation type="submission" date="2014-02" db="EMBL/GenBank/DDBJ databases">
        <title>Expanding our view of genomic diversity in Candidatus Accumulibacter clades.</title>
        <authorList>
            <person name="Skennerton C.T."/>
            <person name="Barr J.J."/>
            <person name="Slater F.R."/>
            <person name="Bond P.L."/>
            <person name="Tyson G.W."/>
        </authorList>
    </citation>
    <scope>NUCLEOTIDE SEQUENCE [LARGE SCALE GENOMIC DNA]</scope>
    <source>
        <strain evidence="2">BA-91</strain>
    </source>
</reference>
<proteinExistence type="predicted"/>
<name>A0A080LYY5_9PROT</name>
<sequence>MDALILRLDAPLMSFGGVVVDHHNVTDRFPGLSLFAGLLANALGWSHGDGETIGALQDRLIVASRWDIEPVAIDDYHTVDLGQPKMAEPGWTTRGAPEHRAGGEAKKGTHIRYRHYWANGVLTAVLALTDDTDPDLTTLEAALTRPVRPLFIGRKTCLPNSPILAGRTSGVDVLAILKALPRVRCASRRTRSEKMAARWPAEIGDNREDQLRAVYDQRDWKNQWHSGRRIVAEGLIEELPGCS</sequence>
<dbReference type="GO" id="GO:0003723">
    <property type="term" value="F:RNA binding"/>
    <property type="evidence" value="ECO:0007669"/>
    <property type="project" value="InterPro"/>
</dbReference>
<accession>A0A080LYY5</accession>
<dbReference type="GO" id="GO:0051607">
    <property type="term" value="P:defense response to virus"/>
    <property type="evidence" value="ECO:0007669"/>
    <property type="project" value="InterPro"/>
</dbReference>
<gene>
    <name evidence="1" type="primary">casD_2</name>
    <name evidence="1" type="ORF">AW09_000655</name>
</gene>
<dbReference type="Gene3D" id="3.30.70.2660">
    <property type="match status" value="1"/>
</dbReference>
<evidence type="ECO:0000313" key="1">
    <source>
        <dbReference type="EMBL" id="KFB74063.1"/>
    </source>
</evidence>
<dbReference type="Proteomes" id="UP000020077">
    <property type="component" value="Unassembled WGS sequence"/>
</dbReference>
<dbReference type="GO" id="GO:0043571">
    <property type="term" value="P:maintenance of CRISPR repeat elements"/>
    <property type="evidence" value="ECO:0007669"/>
    <property type="project" value="InterPro"/>
</dbReference>
<evidence type="ECO:0000313" key="2">
    <source>
        <dbReference type="Proteomes" id="UP000020077"/>
    </source>
</evidence>
<dbReference type="NCBIfam" id="TIGR01868">
    <property type="entry name" value="casD_Cas5e"/>
    <property type="match status" value="1"/>
</dbReference>
<dbReference type="Pfam" id="PF09704">
    <property type="entry name" value="Cas_Cas5d"/>
    <property type="match status" value="1"/>
</dbReference>
<dbReference type="InterPro" id="IPR021124">
    <property type="entry name" value="CRISPR-assoc_prot_Cas5"/>
</dbReference>
<protein>
    <submittedName>
        <fullName evidence="1">CRISPR system Cascade subunit CasD</fullName>
    </submittedName>
</protein>
<comment type="caution">
    <text evidence="1">The sequence shown here is derived from an EMBL/GenBank/DDBJ whole genome shotgun (WGS) entry which is preliminary data.</text>
</comment>